<dbReference type="AlphaFoldDB" id="A0A427XP49"/>
<evidence type="ECO:0000256" key="8">
    <source>
        <dbReference type="RuleBase" id="RU003346"/>
    </source>
</evidence>
<feature type="transmembrane region" description="Helical" evidence="9">
    <location>
        <begin position="157"/>
        <end position="180"/>
    </location>
</feature>
<comment type="catalytic activity">
    <reaction evidence="7">
        <text>myo-inositol(out) + H(+)(out) = myo-inositol(in) + H(+)(in)</text>
        <dbReference type="Rhea" id="RHEA:60364"/>
        <dbReference type="ChEBI" id="CHEBI:15378"/>
        <dbReference type="ChEBI" id="CHEBI:17268"/>
    </reaction>
</comment>
<comment type="caution">
    <text evidence="11">The sequence shown here is derived from an EMBL/GenBank/DDBJ whole genome shotgun (WGS) entry which is preliminary data.</text>
</comment>
<keyword evidence="6 9" id="KW-0472">Membrane</keyword>
<evidence type="ECO:0000256" key="3">
    <source>
        <dbReference type="ARBA" id="ARBA00022448"/>
    </source>
</evidence>
<keyword evidence="5 9" id="KW-1133">Transmembrane helix</keyword>
<evidence type="ECO:0000259" key="10">
    <source>
        <dbReference type="PROSITE" id="PS50850"/>
    </source>
</evidence>
<feature type="transmembrane region" description="Helical" evidence="9">
    <location>
        <begin position="314"/>
        <end position="335"/>
    </location>
</feature>
<keyword evidence="3 8" id="KW-0813">Transport</keyword>
<gene>
    <name evidence="11" type="ORF">EHS24_009180</name>
</gene>
<dbReference type="PANTHER" id="PTHR48022:SF17">
    <property type="entry name" value="HEXOSE TRANSPORTER"/>
    <property type="match status" value="1"/>
</dbReference>
<comment type="similarity">
    <text evidence="2 8">Belongs to the major facilitator superfamily. Sugar transporter (TC 2.A.1.1) family.</text>
</comment>
<keyword evidence="12" id="KW-1185">Reference proteome</keyword>
<dbReference type="Gene3D" id="1.20.1250.20">
    <property type="entry name" value="MFS general substrate transporter like domains"/>
    <property type="match status" value="1"/>
</dbReference>
<feature type="transmembrane region" description="Helical" evidence="9">
    <location>
        <begin position="186"/>
        <end position="209"/>
    </location>
</feature>
<dbReference type="GO" id="GO:0016020">
    <property type="term" value="C:membrane"/>
    <property type="evidence" value="ECO:0007669"/>
    <property type="project" value="UniProtKB-SubCell"/>
</dbReference>
<dbReference type="InterPro" id="IPR005828">
    <property type="entry name" value="MFS_sugar_transport-like"/>
</dbReference>
<organism evidence="11 12">
    <name type="scientific">Apiotrichum porosum</name>
    <dbReference type="NCBI Taxonomy" id="105984"/>
    <lineage>
        <taxon>Eukaryota</taxon>
        <taxon>Fungi</taxon>
        <taxon>Dikarya</taxon>
        <taxon>Basidiomycota</taxon>
        <taxon>Agaricomycotina</taxon>
        <taxon>Tremellomycetes</taxon>
        <taxon>Trichosporonales</taxon>
        <taxon>Trichosporonaceae</taxon>
        <taxon>Apiotrichum</taxon>
    </lineage>
</organism>
<comment type="subcellular location">
    <subcellularLocation>
        <location evidence="1">Membrane</location>
        <topology evidence="1">Multi-pass membrane protein</topology>
    </subcellularLocation>
</comment>
<evidence type="ECO:0000256" key="4">
    <source>
        <dbReference type="ARBA" id="ARBA00022692"/>
    </source>
</evidence>
<reference evidence="11 12" key="1">
    <citation type="submission" date="2018-11" db="EMBL/GenBank/DDBJ databases">
        <title>Genome sequence of Apiotrichum porosum DSM 27194.</title>
        <authorList>
            <person name="Aliyu H."/>
            <person name="Gorte O."/>
            <person name="Ochsenreither K."/>
        </authorList>
    </citation>
    <scope>NUCLEOTIDE SEQUENCE [LARGE SCALE GENOMIC DNA]</scope>
    <source>
        <strain evidence="11 12">DSM 27194</strain>
    </source>
</reference>
<dbReference type="PRINTS" id="PR00171">
    <property type="entry name" value="SUGRTRNSPORT"/>
</dbReference>
<dbReference type="InterPro" id="IPR020846">
    <property type="entry name" value="MFS_dom"/>
</dbReference>
<evidence type="ECO:0000256" key="6">
    <source>
        <dbReference type="ARBA" id="ARBA00023136"/>
    </source>
</evidence>
<evidence type="ECO:0000256" key="9">
    <source>
        <dbReference type="SAM" id="Phobius"/>
    </source>
</evidence>
<evidence type="ECO:0000256" key="1">
    <source>
        <dbReference type="ARBA" id="ARBA00004141"/>
    </source>
</evidence>
<sequence length="525" mass="56495">MGFYDELTPRLALVSFLGSLGALSFGYDNGWWGMILGAPYFNAKYGNTVTVAADGTTTVALSSLEQSCGSGLGTAGIMLGCMVAPTINNRWGRKMSFLVLAVLGIIGALIQALSTIGFQIWVLIIGKVVLNSSVGIASATVGVYLSECAPTSLRGVLMSNYNIVQNVGYVLAGGTVYGVVSNMTMLNWLLPICLQFFLPIVIIVCSPFLPESPRWLVSKGRLDDAAAVLRTLRVALPGEDLEEKVWKEVEEIRAAFEEMTALHAGVGFVELFKGANLRRTGIAVGLQCLQQAQGVGFVSNYVVILFLSMGMSNVYTIVLILYVVLLVASLGAFYFPDKLGRRTLLLIGSTSGAICMAIMGAVATVSATPTGSLANLMVAALFIWVAFFANTWSPIPWTVAAEVSSGPLREMTLALASWSGFGVGLIVTFIVPYIQNAEYAGLGGKIAFIWMGFSIISGIYAFFVVPELKSRSLEELDYMFEARISTFKFKKYDTSEMLAQKRVEHEVQGAEKSGVEHIEGKDSFA</sequence>
<dbReference type="InterPro" id="IPR036259">
    <property type="entry name" value="MFS_trans_sf"/>
</dbReference>
<evidence type="ECO:0000256" key="7">
    <source>
        <dbReference type="ARBA" id="ARBA00049119"/>
    </source>
</evidence>
<dbReference type="EMBL" id="RSCE01000008">
    <property type="protein sequence ID" value="RSH80598.1"/>
    <property type="molecule type" value="Genomic_DNA"/>
</dbReference>
<name>A0A427XP49_9TREE</name>
<dbReference type="NCBIfam" id="TIGR00879">
    <property type="entry name" value="SP"/>
    <property type="match status" value="1"/>
</dbReference>
<evidence type="ECO:0000313" key="12">
    <source>
        <dbReference type="Proteomes" id="UP000279236"/>
    </source>
</evidence>
<evidence type="ECO:0000256" key="5">
    <source>
        <dbReference type="ARBA" id="ARBA00022989"/>
    </source>
</evidence>
<feature type="transmembrane region" description="Helical" evidence="9">
    <location>
        <begin position="373"/>
        <end position="392"/>
    </location>
</feature>
<dbReference type="RefSeq" id="XP_028475545.1">
    <property type="nucleotide sequence ID" value="XM_028624473.1"/>
</dbReference>
<feature type="domain" description="Major facilitator superfamily (MFS) profile" evidence="10">
    <location>
        <begin position="14"/>
        <end position="469"/>
    </location>
</feature>
<feature type="transmembrane region" description="Helical" evidence="9">
    <location>
        <begin position="344"/>
        <end position="367"/>
    </location>
</feature>
<feature type="transmembrane region" description="Helical" evidence="9">
    <location>
        <begin position="71"/>
        <end position="88"/>
    </location>
</feature>
<protein>
    <recommendedName>
        <fullName evidence="10">Major facilitator superfamily (MFS) profile domain-containing protein</fullName>
    </recommendedName>
</protein>
<dbReference type="Pfam" id="PF00083">
    <property type="entry name" value="Sugar_tr"/>
    <property type="match status" value="1"/>
</dbReference>
<keyword evidence="4 9" id="KW-0812">Transmembrane</keyword>
<dbReference type="InterPro" id="IPR050360">
    <property type="entry name" value="MFS_Sugar_Transporters"/>
</dbReference>
<dbReference type="PANTHER" id="PTHR48022">
    <property type="entry name" value="PLASTIDIC GLUCOSE TRANSPORTER 4"/>
    <property type="match status" value="1"/>
</dbReference>
<proteinExistence type="inferred from homology"/>
<dbReference type="PROSITE" id="PS50850">
    <property type="entry name" value="MFS"/>
    <property type="match status" value="1"/>
</dbReference>
<feature type="transmembrane region" description="Helical" evidence="9">
    <location>
        <begin position="413"/>
        <end position="434"/>
    </location>
</feature>
<evidence type="ECO:0000313" key="11">
    <source>
        <dbReference type="EMBL" id="RSH80598.1"/>
    </source>
</evidence>
<dbReference type="GO" id="GO:0005351">
    <property type="term" value="F:carbohydrate:proton symporter activity"/>
    <property type="evidence" value="ECO:0007669"/>
    <property type="project" value="TreeGrafter"/>
</dbReference>
<dbReference type="STRING" id="105984.A0A427XP49"/>
<evidence type="ECO:0000256" key="2">
    <source>
        <dbReference type="ARBA" id="ARBA00010992"/>
    </source>
</evidence>
<dbReference type="SUPFAM" id="SSF103473">
    <property type="entry name" value="MFS general substrate transporter"/>
    <property type="match status" value="1"/>
</dbReference>
<dbReference type="Proteomes" id="UP000279236">
    <property type="component" value="Unassembled WGS sequence"/>
</dbReference>
<dbReference type="GeneID" id="39593723"/>
<accession>A0A427XP49</accession>
<dbReference type="OrthoDB" id="6612291at2759"/>
<dbReference type="InterPro" id="IPR003663">
    <property type="entry name" value="Sugar/inositol_transpt"/>
</dbReference>
<feature type="transmembrane region" description="Helical" evidence="9">
    <location>
        <begin position="446"/>
        <end position="465"/>
    </location>
</feature>
<feature type="transmembrane region" description="Helical" evidence="9">
    <location>
        <begin position="95"/>
        <end position="114"/>
    </location>
</feature>